<dbReference type="InterPro" id="IPR055170">
    <property type="entry name" value="GFO_IDH_MocA-like_dom"/>
</dbReference>
<dbReference type="RefSeq" id="WP_271088064.1">
    <property type="nucleotide sequence ID" value="NZ_JAPJZH010000002.1"/>
</dbReference>
<dbReference type="InterPro" id="IPR036291">
    <property type="entry name" value="NAD(P)-bd_dom_sf"/>
</dbReference>
<evidence type="ECO:0000259" key="2">
    <source>
        <dbReference type="Pfam" id="PF22725"/>
    </source>
</evidence>
<dbReference type="PANTHER" id="PTHR43708:SF3">
    <property type="entry name" value="OXIDOREDUCTASE"/>
    <property type="match status" value="1"/>
</dbReference>
<dbReference type="InterPro" id="IPR000683">
    <property type="entry name" value="Gfo/Idh/MocA-like_OxRdtase_N"/>
</dbReference>
<evidence type="ECO:0000259" key="1">
    <source>
        <dbReference type="Pfam" id="PF01408"/>
    </source>
</evidence>
<dbReference type="InterPro" id="IPR051317">
    <property type="entry name" value="Gfo/Idh/MocA_oxidoreduct"/>
</dbReference>
<accession>A0ABT4VIM2</accession>
<dbReference type="Proteomes" id="UP001148313">
    <property type="component" value="Unassembled WGS sequence"/>
</dbReference>
<comment type="caution">
    <text evidence="3">The sequence shown here is derived from an EMBL/GenBank/DDBJ whole genome shotgun (WGS) entry which is preliminary data.</text>
</comment>
<evidence type="ECO:0000313" key="3">
    <source>
        <dbReference type="EMBL" id="MDA4844533.1"/>
    </source>
</evidence>
<proteinExistence type="predicted"/>
<sequence>MARLNWGMIGGGEGSQIGPAHRIGAGLDGHFTLAAGAFDVDPAKGVEFAGTLGVAEDRAYGDWRAMLEGETARDDRVDLVTVATPNATHYEITKAFLENGFNVLCEKPMTMTVAEAEDIVATARKSGRICAVNYGYSGYPMVRHMRAMVAGGELGRVRLIKAEFAHGFHANAADADNPRIRWRYDPQQIGPSAQFADCGIHALHMASFVSGQEAEELSADFVSCIASRTLEDDAMVSFRMSGGAVLRLWTSSVAVGRMHGLTLQVFGEKGGLSWEQEHPNQLYWTPVDGRTQIIERGAPDLSAAAQRASRVTIGHAEGMPLAFANIYADLAEVIMAEKESRSPDPAATHYPTALDGLRSMAAISAAVESANKSGNWTDARPPSFRG</sequence>
<feature type="domain" description="Gfo/Idh/MocA-like oxidoreductase N-terminal" evidence="1">
    <location>
        <begin position="4"/>
        <end position="134"/>
    </location>
</feature>
<dbReference type="PANTHER" id="PTHR43708">
    <property type="entry name" value="CONSERVED EXPRESSED OXIDOREDUCTASE (EUROFUNG)"/>
    <property type="match status" value="1"/>
</dbReference>
<dbReference type="Pfam" id="PF22725">
    <property type="entry name" value="GFO_IDH_MocA_C3"/>
    <property type="match status" value="1"/>
</dbReference>
<feature type="domain" description="GFO/IDH/MocA-like oxidoreductase" evidence="2">
    <location>
        <begin position="142"/>
        <end position="272"/>
    </location>
</feature>
<dbReference type="SUPFAM" id="SSF55347">
    <property type="entry name" value="Glyceraldehyde-3-phosphate dehydrogenase-like, C-terminal domain"/>
    <property type="match status" value="1"/>
</dbReference>
<dbReference type="SUPFAM" id="SSF51735">
    <property type="entry name" value="NAD(P)-binding Rossmann-fold domains"/>
    <property type="match status" value="1"/>
</dbReference>
<reference evidence="3" key="1">
    <citation type="submission" date="2022-11" db="EMBL/GenBank/DDBJ databases">
        <title>Hoeflea poritis sp. nov., isolated from scleractinian coral Porites lutea.</title>
        <authorList>
            <person name="Zhang G."/>
            <person name="Wei Q."/>
            <person name="Cai L."/>
        </authorList>
    </citation>
    <scope>NUCLEOTIDE SEQUENCE</scope>
    <source>
        <strain evidence="3">E7-10</strain>
    </source>
</reference>
<protein>
    <submittedName>
        <fullName evidence="3">Gfo/Idh/MocA family oxidoreductase</fullName>
    </submittedName>
</protein>
<evidence type="ECO:0000313" key="4">
    <source>
        <dbReference type="Proteomes" id="UP001148313"/>
    </source>
</evidence>
<gene>
    <name evidence="3" type="ORF">OOZ53_04190</name>
</gene>
<name>A0ABT4VIM2_9HYPH</name>
<dbReference type="Gene3D" id="3.40.50.720">
    <property type="entry name" value="NAD(P)-binding Rossmann-like Domain"/>
    <property type="match status" value="1"/>
</dbReference>
<keyword evidence="4" id="KW-1185">Reference proteome</keyword>
<dbReference type="Pfam" id="PF01408">
    <property type="entry name" value="GFO_IDH_MocA"/>
    <property type="match status" value="1"/>
</dbReference>
<dbReference type="EMBL" id="JAPJZH010000002">
    <property type="protein sequence ID" value="MDA4844533.1"/>
    <property type="molecule type" value="Genomic_DNA"/>
</dbReference>
<dbReference type="Gene3D" id="3.30.360.10">
    <property type="entry name" value="Dihydrodipicolinate Reductase, domain 2"/>
    <property type="match status" value="1"/>
</dbReference>
<organism evidence="3 4">
    <name type="scientific">Hoeflea poritis</name>
    <dbReference type="NCBI Taxonomy" id="2993659"/>
    <lineage>
        <taxon>Bacteria</taxon>
        <taxon>Pseudomonadati</taxon>
        <taxon>Pseudomonadota</taxon>
        <taxon>Alphaproteobacteria</taxon>
        <taxon>Hyphomicrobiales</taxon>
        <taxon>Rhizobiaceae</taxon>
        <taxon>Hoeflea</taxon>
    </lineage>
</organism>